<evidence type="ECO:0000313" key="6">
    <source>
        <dbReference type="EMBL" id="RMO99989.1"/>
    </source>
</evidence>
<keyword evidence="3" id="KW-0238">DNA-binding</keyword>
<dbReference type="Proteomes" id="UP000276587">
    <property type="component" value="Unassembled WGS sequence"/>
</dbReference>
<dbReference type="GO" id="GO:0003677">
    <property type="term" value="F:DNA binding"/>
    <property type="evidence" value="ECO:0007669"/>
    <property type="project" value="UniProtKB-KW"/>
</dbReference>
<comment type="caution">
    <text evidence="6">The sequence shown here is derived from an EMBL/GenBank/DDBJ whole genome shotgun (WGS) entry which is preliminary data.</text>
</comment>
<dbReference type="RefSeq" id="WP_064053043.1">
    <property type="nucleotide sequence ID" value="NZ_RBPW01000024.1"/>
</dbReference>
<sequence>MAAPLDPQPLPNVNLKLLQAFMLVAEHGSFRQAADLTHKSQSAVTSQIKQLEAQLGVQLFHRTTRQVSLTESGVELLESAKRAVHEVELGLRRIQETTDLKRGRIFLACSTTVASTRLAKILAAFESDFPGIEVFVHELTSGDMHDSIRKGEVDFGIGPVSDNQDFNFETILTENLYALVPKKFREAGGLTITMTALAELPLLLLNSATVLRAVVDDTAKRLGLELKTRYQFNQAQTLISMANAGLGAAVLPAVALPDHPSADTHEMLIIEPELTRQLAIITLKGRKLSPAASRLAQLVRLLITAPHTTDRHRAAR</sequence>
<evidence type="ECO:0000256" key="2">
    <source>
        <dbReference type="ARBA" id="ARBA00023015"/>
    </source>
</evidence>
<dbReference type="Gene3D" id="1.10.10.10">
    <property type="entry name" value="Winged helix-like DNA-binding domain superfamily/Winged helix DNA-binding domain"/>
    <property type="match status" value="1"/>
</dbReference>
<evidence type="ECO:0000256" key="3">
    <source>
        <dbReference type="ARBA" id="ARBA00023125"/>
    </source>
</evidence>
<keyword evidence="2" id="KW-0805">Transcription regulation</keyword>
<dbReference type="SUPFAM" id="SSF46785">
    <property type="entry name" value="Winged helix' DNA-binding domain"/>
    <property type="match status" value="1"/>
</dbReference>
<dbReference type="EMBL" id="RBQF01000408">
    <property type="protein sequence ID" value="RMO99989.1"/>
    <property type="molecule type" value="Genomic_DNA"/>
</dbReference>
<reference evidence="6 7" key="1">
    <citation type="submission" date="2018-08" db="EMBL/GenBank/DDBJ databases">
        <title>Recombination of ecologically and evolutionarily significant loci maintains genetic cohesion in the Pseudomonas syringae species complex.</title>
        <authorList>
            <person name="Dillon M."/>
            <person name="Thakur S."/>
            <person name="Almeida R.N.D."/>
            <person name="Weir B.S."/>
            <person name="Guttman D.S."/>
        </authorList>
    </citation>
    <scope>NUCLEOTIDE SEQUENCE [LARGE SCALE GENOMIC DNA]</scope>
    <source>
        <strain evidence="6 7">ICMP 3555</strain>
    </source>
</reference>
<evidence type="ECO:0000259" key="5">
    <source>
        <dbReference type="PROSITE" id="PS50931"/>
    </source>
</evidence>
<dbReference type="Pfam" id="PF00126">
    <property type="entry name" value="HTH_1"/>
    <property type="match status" value="1"/>
</dbReference>
<gene>
    <name evidence="6" type="ORF">ALQ29_02957</name>
</gene>
<dbReference type="PRINTS" id="PR00039">
    <property type="entry name" value="HTHLYSR"/>
</dbReference>
<feature type="domain" description="HTH lysR-type" evidence="5">
    <location>
        <begin position="13"/>
        <end position="70"/>
    </location>
</feature>
<organism evidence="6 7">
    <name type="scientific">Pseudomonas marginalis pv. marginalis</name>
    <dbReference type="NCBI Taxonomy" id="97473"/>
    <lineage>
        <taxon>Bacteria</taxon>
        <taxon>Pseudomonadati</taxon>
        <taxon>Pseudomonadota</taxon>
        <taxon>Gammaproteobacteria</taxon>
        <taxon>Pseudomonadales</taxon>
        <taxon>Pseudomonadaceae</taxon>
        <taxon>Pseudomonas</taxon>
    </lineage>
</organism>
<protein>
    <recommendedName>
        <fullName evidence="5">HTH lysR-type domain-containing protein</fullName>
    </recommendedName>
</protein>
<dbReference type="Gene3D" id="3.40.190.290">
    <property type="match status" value="1"/>
</dbReference>
<dbReference type="AlphaFoldDB" id="A0A3M4A0Q9"/>
<dbReference type="InterPro" id="IPR050950">
    <property type="entry name" value="HTH-type_LysR_regulators"/>
</dbReference>
<dbReference type="SUPFAM" id="SSF53850">
    <property type="entry name" value="Periplasmic binding protein-like II"/>
    <property type="match status" value="1"/>
</dbReference>
<name>A0A3M4A0Q9_PSEMA</name>
<dbReference type="GO" id="GO:0003700">
    <property type="term" value="F:DNA-binding transcription factor activity"/>
    <property type="evidence" value="ECO:0007669"/>
    <property type="project" value="InterPro"/>
</dbReference>
<dbReference type="FunFam" id="1.10.10.10:FF:000001">
    <property type="entry name" value="LysR family transcriptional regulator"/>
    <property type="match status" value="1"/>
</dbReference>
<dbReference type="PANTHER" id="PTHR30419:SF8">
    <property type="entry name" value="NITROGEN ASSIMILATION TRANSCRIPTIONAL ACTIVATOR-RELATED"/>
    <property type="match status" value="1"/>
</dbReference>
<dbReference type="InterPro" id="IPR000847">
    <property type="entry name" value="LysR_HTH_N"/>
</dbReference>
<evidence type="ECO:0000256" key="1">
    <source>
        <dbReference type="ARBA" id="ARBA00009437"/>
    </source>
</evidence>
<comment type="similarity">
    <text evidence="1">Belongs to the LysR transcriptional regulatory family.</text>
</comment>
<accession>A0A3M4A0Q9</accession>
<dbReference type="InterPro" id="IPR005119">
    <property type="entry name" value="LysR_subst-bd"/>
</dbReference>
<dbReference type="InterPro" id="IPR036388">
    <property type="entry name" value="WH-like_DNA-bd_sf"/>
</dbReference>
<evidence type="ECO:0000256" key="4">
    <source>
        <dbReference type="ARBA" id="ARBA00023163"/>
    </source>
</evidence>
<evidence type="ECO:0000313" key="7">
    <source>
        <dbReference type="Proteomes" id="UP000276587"/>
    </source>
</evidence>
<keyword evidence="7" id="KW-1185">Reference proteome</keyword>
<dbReference type="PROSITE" id="PS50931">
    <property type="entry name" value="HTH_LYSR"/>
    <property type="match status" value="1"/>
</dbReference>
<dbReference type="GO" id="GO:0005829">
    <property type="term" value="C:cytosol"/>
    <property type="evidence" value="ECO:0007669"/>
    <property type="project" value="TreeGrafter"/>
</dbReference>
<dbReference type="Pfam" id="PF03466">
    <property type="entry name" value="LysR_substrate"/>
    <property type="match status" value="1"/>
</dbReference>
<dbReference type="PANTHER" id="PTHR30419">
    <property type="entry name" value="HTH-TYPE TRANSCRIPTIONAL REGULATOR YBHD"/>
    <property type="match status" value="1"/>
</dbReference>
<dbReference type="InterPro" id="IPR036390">
    <property type="entry name" value="WH_DNA-bd_sf"/>
</dbReference>
<proteinExistence type="inferred from homology"/>
<keyword evidence="4" id="KW-0804">Transcription</keyword>